<dbReference type="InterPro" id="IPR043160">
    <property type="entry name" value="Dynein_C_barrel"/>
</dbReference>
<reference evidence="8 9" key="1">
    <citation type="journal article" date="2017" name="Mol. Biol. Evol.">
        <title>The 4-celled Tetrabaena socialis nuclear genome reveals the essential components for genetic control of cell number at the origin of multicellularity in the volvocine lineage.</title>
        <authorList>
            <person name="Featherston J."/>
            <person name="Arakaki Y."/>
            <person name="Hanschen E.R."/>
            <person name="Ferris P.J."/>
            <person name="Michod R.E."/>
            <person name="Olson B.J.S.C."/>
            <person name="Nozaki H."/>
            <person name="Durand P.M."/>
        </authorList>
    </citation>
    <scope>NUCLEOTIDE SEQUENCE [LARGE SCALE GENOMIC DNA]</scope>
    <source>
        <strain evidence="8 9">NIES-571</strain>
    </source>
</reference>
<feature type="non-terminal residue" evidence="8">
    <location>
        <position position="631"/>
    </location>
</feature>
<evidence type="ECO:0000259" key="6">
    <source>
        <dbReference type="Pfam" id="PF12777"/>
    </source>
</evidence>
<keyword evidence="8" id="KW-0282">Flagellum</keyword>
<keyword evidence="9" id="KW-1185">Reference proteome</keyword>
<dbReference type="InterPro" id="IPR026983">
    <property type="entry name" value="DHC"/>
</dbReference>
<evidence type="ECO:0000259" key="7">
    <source>
        <dbReference type="Pfam" id="PF18199"/>
    </source>
</evidence>
<evidence type="ECO:0000313" key="8">
    <source>
        <dbReference type="EMBL" id="PNH00452.1"/>
    </source>
</evidence>
<dbReference type="AlphaFoldDB" id="A0A2J7ZJL1"/>
<dbReference type="GO" id="GO:0045505">
    <property type="term" value="F:dynein intermediate chain binding"/>
    <property type="evidence" value="ECO:0007669"/>
    <property type="project" value="InterPro"/>
</dbReference>
<dbReference type="InterPro" id="IPR035699">
    <property type="entry name" value="AAA_6"/>
</dbReference>
<dbReference type="OrthoDB" id="10251809at2759"/>
<evidence type="ECO:0000256" key="4">
    <source>
        <dbReference type="SAM" id="Coils"/>
    </source>
</evidence>
<accession>A0A2J7ZJL1</accession>
<dbReference type="InterPro" id="IPR027417">
    <property type="entry name" value="P-loop_NTPase"/>
</dbReference>
<keyword evidence="3" id="KW-0966">Cell projection</keyword>
<evidence type="ECO:0000313" key="9">
    <source>
        <dbReference type="Proteomes" id="UP000236333"/>
    </source>
</evidence>
<sequence>MLDLIKPKLVYLDLPLFMALLSDLFPGVELPPADGGVLRRAIEAELREANMQIVPEFVTKITQVFDCKVARHGNMLVGRTGSGKSEAWKCLQRALGRLRKEEPEDDRFQKVHVYTINPLALSNDELYGCFEAATHEWQDGVLARIMRTVCKDESSEQKWILFDGPVDTLWIESMNTTLDDNKLLTLLSAWSPTPASLLLIPHFPHPHPYPRYDESISRKQALEVELSDLEGKLERAEKLVTGLAGERIRWEASISTYEVSLSYLPGDVVVAAAFMSYAGPFPSEYRDELVKHTWLPQVKALNIPASELFDFALFLANPALVRDWNIQGLPSDSFSTENGVMVTRGRRWPLMIDPQGQANKWIKNMEGRTRQLKVLNLQMSDMARQVEIAIQFGLPVLMQDILQEVERYNSLLVTVRRSCVELQRGIRGLVVMSADLDMVFDALYSAKVPAAWLRTYPSLKPLGPWTRDLLTRIEQLATWVEETYPRVYWLSGFTYPTGFLTAVLQTTARKSSVPIDTLSFEFSIINLDEREITAPPKEGVYIKGLFLEGAGWDFENGCLCEPNPMELIVPMPILLFRPVENKKRTAKGVYVCPLYLYPVRTGTRERPSFMINVDLRSGTADPDHWIMRGTA</sequence>
<keyword evidence="2" id="KW-0969">Cilium</keyword>
<dbReference type="GO" id="GO:0051959">
    <property type="term" value="F:dynein light intermediate chain binding"/>
    <property type="evidence" value="ECO:0007669"/>
    <property type="project" value="InterPro"/>
</dbReference>
<feature type="domain" description="Dynein heavy chain C-terminal" evidence="7">
    <location>
        <begin position="401"/>
        <end position="631"/>
    </location>
</feature>
<feature type="domain" description="Dynein heavy chain hydrolytic ATP-binding dynein motor region" evidence="5">
    <location>
        <begin position="2"/>
        <end position="85"/>
    </location>
</feature>
<dbReference type="Gene3D" id="3.40.50.300">
    <property type="entry name" value="P-loop containing nucleotide triphosphate hydrolases"/>
    <property type="match status" value="2"/>
</dbReference>
<protein>
    <submittedName>
        <fullName evidence="8">Dynein-1-beta heavy chain, flagellar inner arm I1 complex</fullName>
    </submittedName>
</protein>
<dbReference type="Gene3D" id="3.10.490.20">
    <property type="match status" value="1"/>
</dbReference>
<dbReference type="EMBL" id="PGGS01001396">
    <property type="protein sequence ID" value="PNH00452.1"/>
    <property type="molecule type" value="Genomic_DNA"/>
</dbReference>
<dbReference type="Proteomes" id="UP000236333">
    <property type="component" value="Unassembled WGS sequence"/>
</dbReference>
<name>A0A2J7ZJL1_9CHLO</name>
<dbReference type="SUPFAM" id="SSF52540">
    <property type="entry name" value="P-loop containing nucleoside triphosphate hydrolases"/>
    <property type="match status" value="1"/>
</dbReference>
<dbReference type="PANTHER" id="PTHR45703">
    <property type="entry name" value="DYNEIN HEAVY CHAIN"/>
    <property type="match status" value="1"/>
</dbReference>
<feature type="coiled-coil region" evidence="4">
    <location>
        <begin position="212"/>
        <end position="246"/>
    </location>
</feature>
<proteinExistence type="predicted"/>
<dbReference type="GO" id="GO:0007018">
    <property type="term" value="P:microtubule-based movement"/>
    <property type="evidence" value="ECO:0007669"/>
    <property type="project" value="InterPro"/>
</dbReference>
<evidence type="ECO:0000256" key="3">
    <source>
        <dbReference type="ARBA" id="ARBA00023273"/>
    </source>
</evidence>
<dbReference type="Gene3D" id="1.20.920.20">
    <property type="match status" value="1"/>
</dbReference>
<dbReference type="PANTHER" id="PTHR45703:SF32">
    <property type="entry name" value="DYNEINS HEAVY CHAIN"/>
    <property type="match status" value="1"/>
</dbReference>
<dbReference type="Pfam" id="PF12774">
    <property type="entry name" value="AAA_6"/>
    <property type="match status" value="1"/>
</dbReference>
<dbReference type="FunFam" id="3.10.490.20:FF:000008">
    <property type="entry name" value="dynein heavy chain 2, axonemal"/>
    <property type="match status" value="1"/>
</dbReference>
<dbReference type="Pfam" id="PF12777">
    <property type="entry name" value="MT"/>
    <property type="match status" value="1"/>
</dbReference>
<dbReference type="Pfam" id="PF18199">
    <property type="entry name" value="Dynein_C"/>
    <property type="match status" value="1"/>
</dbReference>
<comment type="subcellular location">
    <subcellularLocation>
        <location evidence="1">Cell projection</location>
        <location evidence="1">Cilium</location>
    </subcellularLocation>
</comment>
<keyword evidence="4" id="KW-0175">Coiled coil</keyword>
<dbReference type="GO" id="GO:0005929">
    <property type="term" value="C:cilium"/>
    <property type="evidence" value="ECO:0007669"/>
    <property type="project" value="UniProtKB-SubCell"/>
</dbReference>
<evidence type="ECO:0000259" key="5">
    <source>
        <dbReference type="Pfam" id="PF12774"/>
    </source>
</evidence>
<evidence type="ECO:0000256" key="2">
    <source>
        <dbReference type="ARBA" id="ARBA00023069"/>
    </source>
</evidence>
<comment type="caution">
    <text evidence="8">The sequence shown here is derived from an EMBL/GenBank/DDBJ whole genome shotgun (WGS) entry which is preliminary data.</text>
</comment>
<feature type="domain" description="Dynein heavy chain coiled coil stalk" evidence="6">
    <location>
        <begin position="234"/>
        <end position="297"/>
    </location>
</feature>
<gene>
    <name evidence="8" type="ORF">TSOC_013724</name>
</gene>
<dbReference type="InterPro" id="IPR041228">
    <property type="entry name" value="Dynein_C"/>
</dbReference>
<dbReference type="GO" id="GO:0005524">
    <property type="term" value="F:ATP binding"/>
    <property type="evidence" value="ECO:0007669"/>
    <property type="project" value="InterPro"/>
</dbReference>
<evidence type="ECO:0000256" key="1">
    <source>
        <dbReference type="ARBA" id="ARBA00004138"/>
    </source>
</evidence>
<dbReference type="GO" id="GO:0030286">
    <property type="term" value="C:dynein complex"/>
    <property type="evidence" value="ECO:0007669"/>
    <property type="project" value="InterPro"/>
</dbReference>
<dbReference type="InterPro" id="IPR024743">
    <property type="entry name" value="Dynein_HC_stalk"/>
</dbReference>
<organism evidence="8 9">
    <name type="scientific">Tetrabaena socialis</name>
    <dbReference type="NCBI Taxonomy" id="47790"/>
    <lineage>
        <taxon>Eukaryota</taxon>
        <taxon>Viridiplantae</taxon>
        <taxon>Chlorophyta</taxon>
        <taxon>core chlorophytes</taxon>
        <taxon>Chlorophyceae</taxon>
        <taxon>CS clade</taxon>
        <taxon>Chlamydomonadales</taxon>
        <taxon>Tetrabaenaceae</taxon>
        <taxon>Tetrabaena</taxon>
    </lineage>
</organism>